<feature type="transmembrane region" description="Helical" evidence="20">
    <location>
        <begin position="35"/>
        <end position="65"/>
    </location>
</feature>
<dbReference type="EMBL" id="LR699553">
    <property type="protein sequence ID" value="VVD28988.1"/>
    <property type="molecule type" value="Genomic_DNA"/>
</dbReference>
<evidence type="ECO:0000256" key="17">
    <source>
        <dbReference type="ARBA" id="ARBA00031399"/>
    </source>
</evidence>
<comment type="similarity">
    <text evidence="3">Belongs to the cytochrome c oxidase subunit 2 family.</text>
</comment>
<dbReference type="EC" id="7.1.1.9" evidence="4"/>
<dbReference type="CDD" id="cd04213">
    <property type="entry name" value="CuRO_CcO_Caa3_II"/>
    <property type="match status" value="1"/>
</dbReference>
<dbReference type="KEGG" id="pdio:PDMSB3_2532"/>
<name>A0A5Q4YVL4_9BURK</name>
<dbReference type="InterPro" id="IPR014222">
    <property type="entry name" value="Cyt_c_oxidase_su2"/>
</dbReference>
<keyword evidence="14" id="KW-0186">Copper</keyword>
<evidence type="ECO:0000256" key="11">
    <source>
        <dbReference type="ARBA" id="ARBA00022982"/>
    </source>
</evidence>
<evidence type="ECO:0000256" key="10">
    <source>
        <dbReference type="ARBA" id="ARBA00022967"/>
    </source>
</evidence>
<dbReference type="InterPro" id="IPR002429">
    <property type="entry name" value="CcO_II-like_C"/>
</dbReference>
<comment type="function">
    <text evidence="16">Subunits I and II form the functional core of the enzyme complex. Electrons originating in cytochrome c are transferred via heme a and Cu(A) to the binuclear center formed by heme a3 and Cu(B).</text>
</comment>
<dbReference type="InterPro" id="IPR036257">
    <property type="entry name" value="Cyt_c_oxidase_su2_TM_sf"/>
</dbReference>
<feature type="transmembrane region" description="Helical" evidence="20">
    <location>
        <begin position="86"/>
        <end position="107"/>
    </location>
</feature>
<keyword evidence="15 20" id="KW-0472">Membrane</keyword>
<keyword evidence="5" id="KW-0813">Transport</keyword>
<evidence type="ECO:0000256" key="4">
    <source>
        <dbReference type="ARBA" id="ARBA00012949"/>
    </source>
</evidence>
<evidence type="ECO:0000256" key="13">
    <source>
        <dbReference type="ARBA" id="ARBA00023004"/>
    </source>
</evidence>
<comment type="subcellular location">
    <subcellularLocation>
        <location evidence="1">Membrane</location>
        <topology evidence="1">Multi-pass membrane protein</topology>
    </subcellularLocation>
    <subcellularLocation>
        <location evidence="2">Periplasm</location>
    </subcellularLocation>
</comment>
<dbReference type="GO" id="GO:0016491">
    <property type="term" value="F:oxidoreductase activity"/>
    <property type="evidence" value="ECO:0007669"/>
    <property type="project" value="InterPro"/>
</dbReference>
<evidence type="ECO:0000256" key="3">
    <source>
        <dbReference type="ARBA" id="ARBA00007866"/>
    </source>
</evidence>
<keyword evidence="9 19" id="KW-0479">Metal-binding</keyword>
<dbReference type="GO" id="GO:0042597">
    <property type="term" value="C:periplasmic space"/>
    <property type="evidence" value="ECO:0007669"/>
    <property type="project" value="UniProtKB-SubCell"/>
</dbReference>
<dbReference type="InterPro" id="IPR009056">
    <property type="entry name" value="Cyt_c-like_dom"/>
</dbReference>
<dbReference type="Gene3D" id="1.10.287.90">
    <property type="match status" value="1"/>
</dbReference>
<dbReference type="PROSITE" id="PS50857">
    <property type="entry name" value="COX2_CUA"/>
    <property type="match status" value="1"/>
</dbReference>
<dbReference type="PROSITE" id="PS00078">
    <property type="entry name" value="COX2"/>
    <property type="match status" value="1"/>
</dbReference>
<keyword evidence="7" id="KW-0679">Respiratory chain</keyword>
<gene>
    <name evidence="23" type="ORF">PDMSB3_2532</name>
</gene>
<comment type="catalytic activity">
    <reaction evidence="18">
        <text>4 Fe(II)-[cytochrome c] + O2 + 8 H(+)(in) = 4 Fe(III)-[cytochrome c] + 2 H2O + 4 H(+)(out)</text>
        <dbReference type="Rhea" id="RHEA:11436"/>
        <dbReference type="Rhea" id="RHEA-COMP:10350"/>
        <dbReference type="Rhea" id="RHEA-COMP:14399"/>
        <dbReference type="ChEBI" id="CHEBI:15377"/>
        <dbReference type="ChEBI" id="CHEBI:15378"/>
        <dbReference type="ChEBI" id="CHEBI:15379"/>
        <dbReference type="ChEBI" id="CHEBI:29033"/>
        <dbReference type="ChEBI" id="CHEBI:29034"/>
        <dbReference type="EC" id="7.1.1.9"/>
    </reaction>
</comment>
<proteinExistence type="inferred from homology"/>
<dbReference type="PANTHER" id="PTHR22888:SF9">
    <property type="entry name" value="CYTOCHROME C OXIDASE SUBUNIT 2"/>
    <property type="match status" value="1"/>
</dbReference>
<evidence type="ECO:0000256" key="19">
    <source>
        <dbReference type="PROSITE-ProRule" id="PRU00433"/>
    </source>
</evidence>
<protein>
    <recommendedName>
        <fullName evidence="4">cytochrome-c oxidase</fullName>
        <ecNumber evidence="4">7.1.1.9</ecNumber>
    </recommendedName>
    <alternativeName>
        <fullName evidence="17">Cytochrome aa3 subunit 2</fullName>
    </alternativeName>
</protein>
<dbReference type="InterPro" id="IPR001505">
    <property type="entry name" value="Copper_CuA"/>
</dbReference>
<accession>A0A5Q4YVL4</accession>
<keyword evidence="13 19" id="KW-0408">Iron</keyword>
<evidence type="ECO:0000256" key="7">
    <source>
        <dbReference type="ARBA" id="ARBA00022660"/>
    </source>
</evidence>
<dbReference type="GO" id="GO:0004129">
    <property type="term" value="F:cytochrome-c oxidase activity"/>
    <property type="evidence" value="ECO:0007669"/>
    <property type="project" value="UniProtKB-EC"/>
</dbReference>
<evidence type="ECO:0000256" key="18">
    <source>
        <dbReference type="ARBA" id="ARBA00047816"/>
    </source>
</evidence>
<keyword evidence="12 20" id="KW-1133">Transmembrane helix</keyword>
<evidence type="ECO:0000256" key="12">
    <source>
        <dbReference type="ARBA" id="ARBA00022989"/>
    </source>
</evidence>
<evidence type="ECO:0000256" key="20">
    <source>
        <dbReference type="SAM" id="Phobius"/>
    </source>
</evidence>
<evidence type="ECO:0000256" key="6">
    <source>
        <dbReference type="ARBA" id="ARBA00022617"/>
    </source>
</evidence>
<keyword evidence="6 19" id="KW-0349">Heme</keyword>
<dbReference type="Gene3D" id="2.60.40.420">
    <property type="entry name" value="Cupredoxins - blue copper proteins"/>
    <property type="match status" value="1"/>
</dbReference>
<evidence type="ECO:0000256" key="8">
    <source>
        <dbReference type="ARBA" id="ARBA00022692"/>
    </source>
</evidence>
<evidence type="ECO:0000256" key="16">
    <source>
        <dbReference type="ARBA" id="ARBA00024688"/>
    </source>
</evidence>
<dbReference type="SUPFAM" id="SSF49503">
    <property type="entry name" value="Cupredoxins"/>
    <property type="match status" value="1"/>
</dbReference>
<evidence type="ECO:0000313" key="23">
    <source>
        <dbReference type="EMBL" id="VVD28988.1"/>
    </source>
</evidence>
<dbReference type="Proteomes" id="UP000325811">
    <property type="component" value="Chromosome I"/>
</dbReference>
<keyword evidence="10" id="KW-1278">Translocase</keyword>
<keyword evidence="24" id="KW-1185">Reference proteome</keyword>
<keyword evidence="11" id="KW-0249">Electron transport</keyword>
<dbReference type="InterPro" id="IPR034236">
    <property type="entry name" value="CuRO_CcO_Caa3_II"/>
</dbReference>
<dbReference type="GO" id="GO:0016020">
    <property type="term" value="C:membrane"/>
    <property type="evidence" value="ECO:0007669"/>
    <property type="project" value="UniProtKB-SubCell"/>
</dbReference>
<keyword evidence="8 20" id="KW-0812">Transmembrane</keyword>
<sequence length="340" mass="35906">MRIGMPGGGLALFARTGHAEIVAPQDALHPAGIQAAYILGLWHVTLIVCGVVFAAVLAAVLIALMRRSGGPDRHAADGQMPHERRAQSAIVLASMVSVVLLLGLVVADVLTDRALSRLPVGNALHIQVTGEQWWWKADYPGDAGHPGFATANELHVPVGRPVIVSLKASDVIHSFWVPNLHGKKDMLPGIDSTIEFRADKPGVYRGQCAEFCGAEHALMAMLVFAQAPADYESWAARQAAPASAAADMTTVQRGLQIFEQSSCANCHSVRGTSARGTVGPDLTHLMSRQTIASGVLANTPGNLADWIRDPGATKPGTTMPAVPLSAPDLQALVSWLATLR</sequence>
<reference evidence="23 24" key="1">
    <citation type="submission" date="2019-08" db="EMBL/GenBank/DDBJ databases">
        <authorList>
            <person name="Herpell B J."/>
        </authorList>
    </citation>
    <scope>NUCLEOTIDE SEQUENCE [LARGE SCALE GENOMIC DNA]</scope>
    <source>
        <strain evidence="24">Msb3</strain>
    </source>
</reference>
<feature type="domain" description="Cytochrome c" evidence="22">
    <location>
        <begin position="249"/>
        <end position="340"/>
    </location>
</feature>
<dbReference type="InterPro" id="IPR008972">
    <property type="entry name" value="Cupredoxin"/>
</dbReference>
<dbReference type="InterPro" id="IPR036909">
    <property type="entry name" value="Cyt_c-like_dom_sf"/>
</dbReference>
<evidence type="ECO:0000256" key="14">
    <source>
        <dbReference type="ARBA" id="ARBA00023008"/>
    </source>
</evidence>
<dbReference type="NCBIfam" id="TIGR02866">
    <property type="entry name" value="CoxB"/>
    <property type="match status" value="1"/>
</dbReference>
<dbReference type="PANTHER" id="PTHR22888">
    <property type="entry name" value="CYTOCHROME C OXIDASE, SUBUNIT II"/>
    <property type="match status" value="1"/>
</dbReference>
<dbReference type="InterPro" id="IPR045187">
    <property type="entry name" value="CcO_II"/>
</dbReference>
<evidence type="ECO:0000256" key="1">
    <source>
        <dbReference type="ARBA" id="ARBA00004141"/>
    </source>
</evidence>
<dbReference type="GO" id="GO:0005507">
    <property type="term" value="F:copper ion binding"/>
    <property type="evidence" value="ECO:0007669"/>
    <property type="project" value="InterPro"/>
</dbReference>
<evidence type="ECO:0000259" key="22">
    <source>
        <dbReference type="PROSITE" id="PS51007"/>
    </source>
</evidence>
<evidence type="ECO:0000256" key="9">
    <source>
        <dbReference type="ARBA" id="ARBA00022723"/>
    </source>
</evidence>
<dbReference type="Pfam" id="PF00034">
    <property type="entry name" value="Cytochrom_C"/>
    <property type="match status" value="1"/>
</dbReference>
<feature type="domain" description="Cytochrome oxidase subunit II copper A binding" evidence="21">
    <location>
        <begin position="121"/>
        <end position="237"/>
    </location>
</feature>
<organism evidence="23 24">
    <name type="scientific">Paraburkholderia dioscoreae</name>
    <dbReference type="NCBI Taxonomy" id="2604047"/>
    <lineage>
        <taxon>Bacteria</taxon>
        <taxon>Pseudomonadati</taxon>
        <taxon>Pseudomonadota</taxon>
        <taxon>Betaproteobacteria</taxon>
        <taxon>Burkholderiales</taxon>
        <taxon>Burkholderiaceae</taxon>
        <taxon>Paraburkholderia</taxon>
    </lineage>
</organism>
<dbReference type="PROSITE" id="PS51007">
    <property type="entry name" value="CYTC"/>
    <property type="match status" value="1"/>
</dbReference>
<dbReference type="GO" id="GO:0020037">
    <property type="term" value="F:heme binding"/>
    <property type="evidence" value="ECO:0007669"/>
    <property type="project" value="InterPro"/>
</dbReference>
<evidence type="ECO:0000256" key="5">
    <source>
        <dbReference type="ARBA" id="ARBA00022448"/>
    </source>
</evidence>
<evidence type="ECO:0000256" key="2">
    <source>
        <dbReference type="ARBA" id="ARBA00004418"/>
    </source>
</evidence>
<evidence type="ECO:0000313" key="24">
    <source>
        <dbReference type="Proteomes" id="UP000325811"/>
    </source>
</evidence>
<dbReference type="GO" id="GO:0042773">
    <property type="term" value="P:ATP synthesis coupled electron transport"/>
    <property type="evidence" value="ECO:0007669"/>
    <property type="project" value="TreeGrafter"/>
</dbReference>
<dbReference type="SUPFAM" id="SSF46626">
    <property type="entry name" value="Cytochrome c"/>
    <property type="match status" value="1"/>
</dbReference>
<dbReference type="Pfam" id="PF00116">
    <property type="entry name" value="COX2"/>
    <property type="match status" value="1"/>
</dbReference>
<evidence type="ECO:0000256" key="15">
    <source>
        <dbReference type="ARBA" id="ARBA00023136"/>
    </source>
</evidence>
<evidence type="ECO:0000259" key="21">
    <source>
        <dbReference type="PROSITE" id="PS50857"/>
    </source>
</evidence>
<dbReference type="AlphaFoldDB" id="A0A5Q4YVL4"/>